<evidence type="ECO:0000256" key="5">
    <source>
        <dbReference type="ARBA" id="ARBA00023088"/>
    </source>
</evidence>
<sequence length="413" mass="41946">MRFLPLVTAVVAAAALTLGFGQAAQAAPIDGAITGVQIVEPAPHQNDLVTTAIQWRVPNDTEAGDTFTLTLSSHLDDLPLGFGLDDPATGARVANAVLSQTSPAVITFTMTDYASTHRNTSGTAFVKSSFDNVTTPTGVATPFTFTTGSGAVFTTVVTPVGVIGDRATAIKYGVFTRDDQGRTNPAGFLGYHIGTPVGPFDSASVSDTNAGQSWTFDCTSLEYFSVVTDADYRYISQTRTRPTAVTCTPTTLAVTWPAQPALTYSEIYVTVSLPRATGLDAAPVAFSNQAAITTTTNSVDSAFLAPARNIQSSAGGMGQGTPIRAVPAPTPTPTTPAPTPTAPAPTAAPTPGTPAPAGGSGTPAIVPAVTAAGSELAYTGSNALLPLGTAGILLLAGAALVISGRRRSASRGE</sequence>
<dbReference type="SUPFAM" id="SSF49401">
    <property type="entry name" value="Bacterial adhesins"/>
    <property type="match status" value="1"/>
</dbReference>
<comment type="subcellular location">
    <subcellularLocation>
        <location evidence="1">Secreted</location>
        <location evidence="1">Cell wall</location>
        <topology evidence="1">Peptidoglycan-anchor</topology>
    </subcellularLocation>
</comment>
<organism evidence="10 11">
    <name type="scientific">Frondihabitans peucedani</name>
    <dbReference type="NCBI Taxonomy" id="598626"/>
    <lineage>
        <taxon>Bacteria</taxon>
        <taxon>Bacillati</taxon>
        <taxon>Actinomycetota</taxon>
        <taxon>Actinomycetes</taxon>
        <taxon>Micrococcales</taxon>
        <taxon>Microbacteriaceae</taxon>
        <taxon>Frondihabitans</taxon>
    </lineage>
</organism>
<evidence type="ECO:0000256" key="2">
    <source>
        <dbReference type="ARBA" id="ARBA00022512"/>
    </source>
</evidence>
<feature type="domain" description="SDR-like Ig" evidence="9">
    <location>
        <begin position="43"/>
        <end position="136"/>
    </location>
</feature>
<keyword evidence="11" id="KW-1185">Reference proteome</keyword>
<reference evidence="11" key="1">
    <citation type="journal article" date="2019" name="Int. J. Syst. Evol. Microbiol.">
        <title>The Global Catalogue of Microorganisms (GCM) 10K type strain sequencing project: providing services to taxonomists for standard genome sequencing and annotation.</title>
        <authorList>
            <consortium name="The Broad Institute Genomics Platform"/>
            <consortium name="The Broad Institute Genome Sequencing Center for Infectious Disease"/>
            <person name="Wu L."/>
            <person name="Ma J."/>
        </authorList>
    </citation>
    <scope>NUCLEOTIDE SEQUENCE [LARGE SCALE GENOMIC DNA]</scope>
    <source>
        <strain evidence="11">JCM 17442</strain>
    </source>
</reference>
<evidence type="ECO:0000256" key="4">
    <source>
        <dbReference type="ARBA" id="ARBA00022729"/>
    </source>
</evidence>
<evidence type="ECO:0000313" key="10">
    <source>
        <dbReference type="EMBL" id="GAA4266336.1"/>
    </source>
</evidence>
<evidence type="ECO:0000313" key="11">
    <source>
        <dbReference type="Proteomes" id="UP001501594"/>
    </source>
</evidence>
<keyword evidence="3" id="KW-0964">Secreted</keyword>
<evidence type="ECO:0000256" key="3">
    <source>
        <dbReference type="ARBA" id="ARBA00022525"/>
    </source>
</evidence>
<evidence type="ECO:0000256" key="7">
    <source>
        <dbReference type="SAM" id="Phobius"/>
    </source>
</evidence>
<dbReference type="EMBL" id="BAABAU010000001">
    <property type="protein sequence ID" value="GAA4266336.1"/>
    <property type="molecule type" value="Genomic_DNA"/>
</dbReference>
<dbReference type="Gene3D" id="2.60.40.1280">
    <property type="match status" value="1"/>
</dbReference>
<dbReference type="InterPro" id="IPR041171">
    <property type="entry name" value="SDR_Ig"/>
</dbReference>
<accession>A0ABP8E2F1</accession>
<feature type="signal peptide" evidence="8">
    <location>
        <begin position="1"/>
        <end position="26"/>
    </location>
</feature>
<comment type="caution">
    <text evidence="10">The sequence shown here is derived from an EMBL/GenBank/DDBJ whole genome shotgun (WGS) entry which is preliminary data.</text>
</comment>
<protein>
    <recommendedName>
        <fullName evidence="9">SDR-like Ig domain-containing protein</fullName>
    </recommendedName>
</protein>
<keyword evidence="7" id="KW-0472">Membrane</keyword>
<dbReference type="Proteomes" id="UP001501594">
    <property type="component" value="Unassembled WGS sequence"/>
</dbReference>
<keyword evidence="7" id="KW-0812">Transmembrane</keyword>
<keyword evidence="4 8" id="KW-0732">Signal</keyword>
<gene>
    <name evidence="10" type="ORF">GCM10022256_19480</name>
</gene>
<feature type="compositionally biased region" description="Pro residues" evidence="6">
    <location>
        <begin position="328"/>
        <end position="354"/>
    </location>
</feature>
<keyword evidence="5" id="KW-0572">Peptidoglycan-anchor</keyword>
<evidence type="ECO:0000256" key="6">
    <source>
        <dbReference type="SAM" id="MobiDB-lite"/>
    </source>
</evidence>
<evidence type="ECO:0000256" key="1">
    <source>
        <dbReference type="ARBA" id="ARBA00004168"/>
    </source>
</evidence>
<dbReference type="RefSeq" id="WP_344795468.1">
    <property type="nucleotide sequence ID" value="NZ_BAABAU010000001.1"/>
</dbReference>
<keyword evidence="7" id="KW-1133">Transmembrane helix</keyword>
<evidence type="ECO:0000256" key="8">
    <source>
        <dbReference type="SAM" id="SignalP"/>
    </source>
</evidence>
<keyword evidence="2" id="KW-0134">Cell wall</keyword>
<feature type="region of interest" description="Disordered" evidence="6">
    <location>
        <begin position="327"/>
        <end position="361"/>
    </location>
</feature>
<feature type="transmembrane region" description="Helical" evidence="7">
    <location>
        <begin position="383"/>
        <end position="402"/>
    </location>
</feature>
<dbReference type="Pfam" id="PF17961">
    <property type="entry name" value="Big_8"/>
    <property type="match status" value="1"/>
</dbReference>
<feature type="chain" id="PRO_5046065719" description="SDR-like Ig domain-containing protein" evidence="8">
    <location>
        <begin position="27"/>
        <end position="413"/>
    </location>
</feature>
<dbReference type="InterPro" id="IPR011252">
    <property type="entry name" value="Fibrogen-bd_dom1"/>
</dbReference>
<proteinExistence type="predicted"/>
<dbReference type="InterPro" id="IPR008966">
    <property type="entry name" value="Adhesion_dom_sf"/>
</dbReference>
<evidence type="ECO:0000259" key="9">
    <source>
        <dbReference type="Pfam" id="PF17961"/>
    </source>
</evidence>
<name>A0ABP8E2F1_9MICO</name>